<dbReference type="Pfam" id="PF17892">
    <property type="entry name" value="Cadherin_5"/>
    <property type="match status" value="5"/>
</dbReference>
<dbReference type="InterPro" id="IPR011049">
    <property type="entry name" value="Serralysin-like_metalloprot_C"/>
</dbReference>
<keyword evidence="1" id="KW-0732">Signal</keyword>
<feature type="domain" description="Cadherin" evidence="2">
    <location>
        <begin position="1342"/>
        <end position="1440"/>
    </location>
</feature>
<reference evidence="4" key="1">
    <citation type="submission" date="2018-05" db="EMBL/GenBank/DDBJ databases">
        <authorList>
            <person name="Du Z."/>
            <person name="Wang X."/>
        </authorList>
    </citation>
    <scope>NUCLEOTIDE SEQUENCE [LARGE SCALE GENOMIC DNA]</scope>
    <source>
        <strain evidence="4">CQN31</strain>
    </source>
</reference>
<gene>
    <name evidence="3" type="ORF">DFH01_10855</name>
</gene>
<dbReference type="OrthoDB" id="7228078at2"/>
<dbReference type="InterPro" id="IPR015919">
    <property type="entry name" value="Cadherin-like_sf"/>
</dbReference>
<sequence length="2614" mass="269532">MVAIRISGVQSAITTDEEKLNAPVDPLIPPSDTLFGQPRGLLPFAGVTVQYGAYLNGGAQFSAATAGQLGNSTVDVTITISGLAPGEMFIDNVGKLAVMSASGGVRTATLILQDVVESGKADFVTRVVRGLELASTSDTPPAQHALTVSIDDPKTDKGSFSTILNVTPYNDGPSVVWAPAPTKGNFGNYTVPEGSREVGGFIFGKDPETGEAGTRSLIGPDASRFEMDAVGFLRFRTAPDFETPRDANGDNIYELFVETRDASGSQTQGFELLPLKITVTNRAETARLGGLTSLLELSENAVNAQPRVIDPDIGYTAGDKPRELLVTGLLAEDAVSFVPVFSADGQSYLVDDLGDGSGSILRDGSLIASFAGGRGNNLRVTFEAIATPGDVDALLDHVTYQNLSDTPTFSRSLSFRVTDVTGGVANRPIASTFTELTGSANPFAGIDVGSFSSPARVDLVHPRGDLSLDGRPDLVLGEGAGGLVVLRATGGNPAWELGFPPFGTHSLMQSGGVPYDFGERSAPAAVDLDRDGVAEIVVGGTDGQLRVFKVNSSNDLYQEQVGAANPFAYAQHQWIGALTGRQLGTFLERQQVDVGAGSVPAFGDIDRDGLTDLVVSNSAGRFFVYKNLGHDFLERASREVEVLFGAALPAEGFRQFVTYEDAWLINGGELRPSLRWSSNPLAGVDGNNGAAPALVDLDLDGWLDLVVGDNAGRFEAFRNAAGGFTPFATNPFAGIDVGDGARPFFQDLDGDLLPDLIVGNEQGTLRAWKNTTNPGARVEIQVAPQNDAPRIVIPPGPYTFTEGDLIAIQASVVDPDGPILFKPWSLTGNDAGRFTISDNGLIRFVGTTDFELPTDSDGNNVYLATIQYFDGYSTASAPLSVTIADRVETSVVSGLNTNLLTSEQAAATRLDTDVSFTHGWPVANQQMVVSGLAPGDVVAIASGDGLTTIGANLIFGTTVIGSVSGGQGNNLVVTLNGFATPLAVERLIEALTFRNTSDTPQQSRTLVIDMPGGADGSLNGVAGGRRYVEQTGDANPFFGIATGFGNIAPALLDVTGDGRLDVTYGTTLGFLQTWRNQPIPTELVGYDFRGIADADNPLAGIALPPGIQNAAPAFGDIDGDGRKDLVVGSSSGIYAWKNTEAGFVPFASNPMPNPAAAPGNTDNTATLVNLDADAALELVIGTATAIHAYDWNGTAFVHNANTFAGQEVADYRGIQFIDLNGDGFLDFITGAADGQIVGWRRNVAGEGTFEINAPRTYSPIGPHPFRGIDVGDRSRPYLGDVDGDGFTDLVVGNAAGEIRFFRNLPMQPSITIQVTPVNDAPAPTVPASPVVVAVEEGFTGVVHRFVVTDPDASMQLRLFGDDAARFVIDQDDGEIRFAAAPDFEVPADRDRNGSYSFTVGFEDYGNPTGTGTHFNASVYAVTVNVTDKAEPTRLDALPATLAFTEGQAAWRLFGGADFTAGTALGGATLRISGLDTADVISILSAGTISYAAGQVTSNGVTFATATGGVGSDFVITFGANATEAMVDQLIDFLTFYNGDDSPTATRTLAFTYSGPGGQQFEAGSTVSTTLTVRATNDAPAIGNAPLSIGYVNENSTDIAFQAIGTDPDGDTITWSISGLDSGFLLVDPQTGAVRLKDPADFENLPAAAPGGVFEFNLNASDGRLSASGTFQIVVQNVNEGSSLTGLGPQMQTQEGAAPALLDESVVFTRADPLDGTQLVVSGLVAGDEVSVLDGGALGGIGFVGGVVSFGGTAIGTATGGSGGSDFVVTLNGDATQQAVDALIEALTFRNASPTAAASRTLRLDLVDADDMHLTAGPPYGQEIVVQVLPVNQAPDGPLHVVLPATDEDNAVILSQNALLADWSDPDGDTLSVVNLSSPTRPFVRIDTGADVIFVAQPPQQGQEFVGPLVITFGVSDGNTVVAASVEVPLTPENDAPFAPLGYGLPAIDEDETATITADDLLALWIDPEGDALTASNVSASLGTVQEVGPGEWEYTPPADYAGNVVFFFDVSDGTVTVPGGNVVLFVVPVNDAPTGPGNIVLPSLPEDTDGFVTAAELLTGWTDIDTIELSVVALTTSTPGAVVESLGGGEWRVRGAPDDEGGIALAYVVSDGTDTAAGTATIDLTKAAEQPVGPSDVLLFPGLLEEGMREITAAELLAGWSHPDGLELSVLDLVAGAGALTQIDAGRWSYQAAQDDDGAAGFTYLVTDGAATVPGSATMDLLPVQDAPIGPALIALSPVAEDFLTTINVADLLAGWSDPDDDELAVLNLVASSGTLTPLAGGGWSFRGAADDDSFVDFTYQVSDGTTTVAAAAQLELLPVTAGLIRTGNGGANSIAGGADNDTISGLAGDDSLFGNAGNDALLGSTGNDLLEGGSGFDRLTGSSGADSLLGGDDADTLNGGDGADLMEGGAGNDLYDLVDPGDIIVEASGGGRDTVRSRFDWSLEEEVEDLVLVGTGAASGTGNAAANVLIGNAAGNALDGGGGDDKLYGRAGNDTLRGGLGADSLYGEGDADTYHYGSASEGGDRIVAYRGVADTITVSGLGFGLDPGTDLVATGRYAANATGTAKGGLGQFIWDTDDFTLSWDADGEGLNSPILIADLRGAANWSGSELIVV</sequence>
<dbReference type="SUPFAM" id="SSF51120">
    <property type="entry name" value="beta-Roll"/>
    <property type="match status" value="2"/>
</dbReference>
<keyword evidence="4" id="KW-1185">Reference proteome</keyword>
<dbReference type="GO" id="GO:0016020">
    <property type="term" value="C:membrane"/>
    <property type="evidence" value="ECO:0007669"/>
    <property type="project" value="InterPro"/>
</dbReference>
<evidence type="ECO:0000259" key="2">
    <source>
        <dbReference type="PROSITE" id="PS50268"/>
    </source>
</evidence>
<dbReference type="InterPro" id="IPR002126">
    <property type="entry name" value="Cadherin-like_dom"/>
</dbReference>
<protein>
    <recommendedName>
        <fullName evidence="2">Cadherin domain-containing protein</fullName>
    </recommendedName>
</protein>
<dbReference type="PANTHER" id="PTHR45460:SF2">
    <property type="entry name" value="ALPHA 1,3 GLUCANASE, GH71 FAMILY (EUROFUNG)"/>
    <property type="match status" value="1"/>
</dbReference>
<dbReference type="Gene3D" id="2.130.10.130">
    <property type="entry name" value="Integrin alpha, N-terminal"/>
    <property type="match status" value="2"/>
</dbReference>
<feature type="domain" description="Cadherin" evidence="2">
    <location>
        <begin position="1605"/>
        <end position="1690"/>
    </location>
</feature>
<dbReference type="SUPFAM" id="SSF49313">
    <property type="entry name" value="Cadherin-like"/>
    <property type="match status" value="2"/>
</dbReference>
<dbReference type="Pfam" id="PF13517">
    <property type="entry name" value="FG-GAP_3"/>
    <property type="match status" value="1"/>
</dbReference>
<organism evidence="3 4">
    <name type="scientific">Falsiroseomonas bella</name>
    <dbReference type="NCBI Taxonomy" id="2184016"/>
    <lineage>
        <taxon>Bacteria</taxon>
        <taxon>Pseudomonadati</taxon>
        <taxon>Pseudomonadota</taxon>
        <taxon>Alphaproteobacteria</taxon>
        <taxon>Acetobacterales</taxon>
        <taxon>Roseomonadaceae</taxon>
        <taxon>Falsiroseomonas</taxon>
    </lineage>
</organism>
<dbReference type="RefSeq" id="WP_109870445.1">
    <property type="nucleotide sequence ID" value="NZ_QGNA01000002.1"/>
</dbReference>
<dbReference type="InterPro" id="IPR041690">
    <property type="entry name" value="Cadherin_5"/>
</dbReference>
<dbReference type="PANTHER" id="PTHR45460">
    <property type="entry name" value="SIMILAR TO CYSTEINE PROTEINASE"/>
    <property type="match status" value="1"/>
</dbReference>
<dbReference type="PRINTS" id="PR00313">
    <property type="entry name" value="CABNDNGRPT"/>
</dbReference>
<dbReference type="SUPFAM" id="SSF69318">
    <property type="entry name" value="Integrin alpha N-terminal domain"/>
    <property type="match status" value="2"/>
</dbReference>
<dbReference type="InterPro" id="IPR018511">
    <property type="entry name" value="Hemolysin-typ_Ca-bd_CS"/>
</dbReference>
<evidence type="ECO:0000256" key="1">
    <source>
        <dbReference type="ARBA" id="ARBA00022729"/>
    </source>
</evidence>
<accession>A0A317FH30</accession>
<dbReference type="GO" id="GO:0007156">
    <property type="term" value="P:homophilic cell adhesion via plasma membrane adhesion molecules"/>
    <property type="evidence" value="ECO:0007669"/>
    <property type="project" value="InterPro"/>
</dbReference>
<dbReference type="EMBL" id="QGNA01000002">
    <property type="protein sequence ID" value="PWS37337.1"/>
    <property type="molecule type" value="Genomic_DNA"/>
</dbReference>
<dbReference type="PROSITE" id="PS50268">
    <property type="entry name" value="CADHERIN_2"/>
    <property type="match status" value="2"/>
</dbReference>
<comment type="caution">
    <text evidence="3">The sequence shown here is derived from an EMBL/GenBank/DDBJ whole genome shotgun (WGS) entry which is preliminary data.</text>
</comment>
<dbReference type="PROSITE" id="PS00330">
    <property type="entry name" value="HEMOLYSIN_CALCIUM"/>
    <property type="match status" value="3"/>
</dbReference>
<dbReference type="InterPro" id="IPR013517">
    <property type="entry name" value="FG-GAP"/>
</dbReference>
<name>A0A317FH30_9PROT</name>
<dbReference type="Gene3D" id="2.150.10.10">
    <property type="entry name" value="Serralysin-like metalloprotease, C-terminal"/>
    <property type="match status" value="3"/>
</dbReference>
<dbReference type="GO" id="GO:0005509">
    <property type="term" value="F:calcium ion binding"/>
    <property type="evidence" value="ECO:0007669"/>
    <property type="project" value="InterPro"/>
</dbReference>
<proteinExistence type="predicted"/>
<dbReference type="Pfam" id="PF00353">
    <property type="entry name" value="HemolysinCabind"/>
    <property type="match status" value="3"/>
</dbReference>
<dbReference type="Gene3D" id="2.60.40.60">
    <property type="entry name" value="Cadherins"/>
    <property type="match status" value="2"/>
</dbReference>
<evidence type="ECO:0000313" key="3">
    <source>
        <dbReference type="EMBL" id="PWS37337.1"/>
    </source>
</evidence>
<dbReference type="Proteomes" id="UP000245765">
    <property type="component" value="Unassembled WGS sequence"/>
</dbReference>
<evidence type="ECO:0000313" key="4">
    <source>
        <dbReference type="Proteomes" id="UP000245765"/>
    </source>
</evidence>
<dbReference type="NCBIfam" id="NF012211">
    <property type="entry name" value="tand_rpt_95"/>
    <property type="match status" value="5"/>
</dbReference>
<dbReference type="InterPro" id="IPR028994">
    <property type="entry name" value="Integrin_alpha_N"/>
</dbReference>
<dbReference type="CDD" id="cd11304">
    <property type="entry name" value="Cadherin_repeat"/>
    <property type="match status" value="2"/>
</dbReference>
<dbReference type="InterPro" id="IPR001343">
    <property type="entry name" value="Hemolysn_Ca-bd"/>
</dbReference>